<proteinExistence type="predicted"/>
<sequence length="408" mass="45935">MPSAKLPQGISQRSLCTPVNFDPGRNENAMTSPISRHAPLAAIAIRQVEKSTGASRNAFEQAAALQELGYRVVILAERGKAELAQRAGATFVKLPRWPFKGKFRRFWFNRRVQAWCKRHCPDLLVSHGDTVSSDIVYMHNCVHLASQRIHGKPLPNGHEVAAIHDRVLMQGGFKRVAVNSQMMADDFIKRYAISADKIEISYPGYDPQQFNPDMARRDRQATRKEFGADDETFLIGLITSGNFKKRNLDGFLEIAAHLNRLLPQRCRFLVVGKDDTTPYRKQAESLGIDHLITWRSTVPNVERLYGALDVFVLPAHIEEFGRVALEAMACATPSVVSAWVGASELIRDSHPDLVLDTDAQDWAERIAQLLESPEREMLGQQLAELAKDYSHERQYEKLKTSFSSLTND</sequence>
<comment type="caution">
    <text evidence="5">The sequence shown here is derived from an EMBL/GenBank/DDBJ whole genome shotgun (WGS) entry which is preliminary data.</text>
</comment>
<dbReference type="PANTHER" id="PTHR12526:SF510">
    <property type="entry name" value="D-INOSITOL 3-PHOSPHATE GLYCOSYLTRANSFERASE"/>
    <property type="match status" value="1"/>
</dbReference>
<feature type="domain" description="Glycosyl transferase family 1" evidence="3">
    <location>
        <begin position="219"/>
        <end position="377"/>
    </location>
</feature>
<accession>A0A4R8G205</accession>
<feature type="domain" description="Glycosyltransferase subfamily 4-like N-terminal" evidence="4">
    <location>
        <begin position="53"/>
        <end position="208"/>
    </location>
</feature>
<dbReference type="Proteomes" id="UP000294489">
    <property type="component" value="Unassembled WGS sequence"/>
</dbReference>
<evidence type="ECO:0000256" key="1">
    <source>
        <dbReference type="ARBA" id="ARBA00022676"/>
    </source>
</evidence>
<reference evidence="5 6" key="1">
    <citation type="submission" date="2019-03" db="EMBL/GenBank/DDBJ databases">
        <title>Freshwater and sediment microbial communities from various areas in North America, analyzing microbe dynamics in response to fracking.</title>
        <authorList>
            <person name="Lamendella R."/>
        </authorList>
    </citation>
    <scope>NUCLEOTIDE SEQUENCE [LARGE SCALE GENOMIC DNA]</scope>
    <source>
        <strain evidence="5 6">6_TX</strain>
    </source>
</reference>
<gene>
    <name evidence="5" type="ORF">DFO67_10251</name>
</gene>
<dbReference type="GO" id="GO:0016757">
    <property type="term" value="F:glycosyltransferase activity"/>
    <property type="evidence" value="ECO:0007669"/>
    <property type="project" value="UniProtKB-KW"/>
</dbReference>
<protein>
    <submittedName>
        <fullName evidence="5">UDP-glucose:(Heptosyl)LPS alpha-1,3-glucosyltransferase</fullName>
    </submittedName>
</protein>
<keyword evidence="2 5" id="KW-0808">Transferase</keyword>
<keyword evidence="1" id="KW-0328">Glycosyltransferase</keyword>
<evidence type="ECO:0000313" key="6">
    <source>
        <dbReference type="Proteomes" id="UP000294489"/>
    </source>
</evidence>
<dbReference type="InterPro" id="IPR028098">
    <property type="entry name" value="Glyco_trans_4-like_N"/>
</dbReference>
<evidence type="ECO:0000256" key="2">
    <source>
        <dbReference type="ARBA" id="ARBA00022679"/>
    </source>
</evidence>
<dbReference type="Pfam" id="PF13439">
    <property type="entry name" value="Glyco_transf_4"/>
    <property type="match status" value="1"/>
</dbReference>
<dbReference type="GO" id="GO:1901135">
    <property type="term" value="P:carbohydrate derivative metabolic process"/>
    <property type="evidence" value="ECO:0007669"/>
    <property type="project" value="UniProtKB-ARBA"/>
</dbReference>
<evidence type="ECO:0000313" key="5">
    <source>
        <dbReference type="EMBL" id="TDX32103.1"/>
    </source>
</evidence>
<evidence type="ECO:0000259" key="3">
    <source>
        <dbReference type="Pfam" id="PF00534"/>
    </source>
</evidence>
<dbReference type="PANTHER" id="PTHR12526">
    <property type="entry name" value="GLYCOSYLTRANSFERASE"/>
    <property type="match status" value="1"/>
</dbReference>
<dbReference type="Pfam" id="PF00534">
    <property type="entry name" value="Glycos_transf_1"/>
    <property type="match status" value="1"/>
</dbReference>
<dbReference type="InterPro" id="IPR001296">
    <property type="entry name" value="Glyco_trans_1"/>
</dbReference>
<organism evidence="5 6">
    <name type="scientific">Modicisalibacter xianhensis</name>
    <dbReference type="NCBI Taxonomy" id="442341"/>
    <lineage>
        <taxon>Bacteria</taxon>
        <taxon>Pseudomonadati</taxon>
        <taxon>Pseudomonadota</taxon>
        <taxon>Gammaproteobacteria</taxon>
        <taxon>Oceanospirillales</taxon>
        <taxon>Halomonadaceae</taxon>
        <taxon>Modicisalibacter</taxon>
    </lineage>
</organism>
<evidence type="ECO:0000259" key="4">
    <source>
        <dbReference type="Pfam" id="PF13439"/>
    </source>
</evidence>
<dbReference type="CDD" id="cd03801">
    <property type="entry name" value="GT4_PimA-like"/>
    <property type="match status" value="1"/>
</dbReference>
<name>A0A4R8G205_9GAMM</name>
<dbReference type="AlphaFoldDB" id="A0A4R8G205"/>
<dbReference type="SUPFAM" id="SSF53756">
    <property type="entry name" value="UDP-Glycosyltransferase/glycogen phosphorylase"/>
    <property type="match status" value="1"/>
</dbReference>
<dbReference type="EMBL" id="SOEC01000002">
    <property type="protein sequence ID" value="TDX32103.1"/>
    <property type="molecule type" value="Genomic_DNA"/>
</dbReference>
<dbReference type="Gene3D" id="3.40.50.2000">
    <property type="entry name" value="Glycogen Phosphorylase B"/>
    <property type="match status" value="2"/>
</dbReference>